<dbReference type="GO" id="GO:0016787">
    <property type="term" value="F:hydrolase activity"/>
    <property type="evidence" value="ECO:0007669"/>
    <property type="project" value="UniProtKB-KW"/>
</dbReference>
<dbReference type="InterPro" id="IPR019066">
    <property type="entry name" value="Restrct_endonuc_II_SacI"/>
</dbReference>
<keyword evidence="1" id="KW-0378">Hydrolase</keyword>
<dbReference type="GO" id="GO:0004519">
    <property type="term" value="F:endonuclease activity"/>
    <property type="evidence" value="ECO:0007669"/>
    <property type="project" value="UniProtKB-KW"/>
</dbReference>
<accession>A0AB37I776</accession>
<sequence>MPLHISRTVAAERLNRAYATASAGIHDHHWTQRIDEVWAFASKTYVPALGTILLAKTVDDRVDVGTIKVLPDDVNPRTFSLRTLCHSVLVPGSKRLQFSIRSTGREPLNNQPWFRFSHVDEINRVRDPRDLERYRQILQEIDRLDRVGAQLALTSYVFVGIREMGKRQLIAQVAGSLSVDAILDGVAELMQYGGPFVVQALGAVFVSQFAPQIATRRLNDPSRDFPGDVQALDDQGRPFLSLEARNKRVSMSDALAFAGACAAHGISRGIILELTGTATDLDTRRVIAECWQQFGVSVSVIDSMTAYVTAAAVFGLNDPGEFLGDFAGALSFYLDEIEAPEATRGKWAEIVSQRVFE</sequence>
<evidence type="ECO:0000313" key="2">
    <source>
        <dbReference type="Proteomes" id="UP000677180"/>
    </source>
</evidence>
<dbReference type="EC" id="3.1.21.-" evidence="1"/>
<gene>
    <name evidence="1" type="ORF">J5A53_02600</name>
</gene>
<proteinExistence type="predicted"/>
<keyword evidence="1" id="KW-0540">Nuclease</keyword>
<dbReference type="AlphaFoldDB" id="A0AB37I776"/>
<evidence type="ECO:0000313" key="1">
    <source>
        <dbReference type="EMBL" id="QUC11609.1"/>
    </source>
</evidence>
<organism evidence="1 2">
    <name type="scientific">Arachnia propionica</name>
    <dbReference type="NCBI Taxonomy" id="1750"/>
    <lineage>
        <taxon>Bacteria</taxon>
        <taxon>Bacillati</taxon>
        <taxon>Actinomycetota</taxon>
        <taxon>Actinomycetes</taxon>
        <taxon>Propionibacteriales</taxon>
        <taxon>Propionibacteriaceae</taxon>
        <taxon>Arachnia</taxon>
    </lineage>
</organism>
<reference evidence="1" key="1">
    <citation type="submission" date="2021-03" db="EMBL/GenBank/DDBJ databases">
        <title>Human Oral Microbial Genomes.</title>
        <authorList>
            <person name="Johnston C.D."/>
            <person name="Chen T."/>
            <person name="Dewhirst F.E."/>
        </authorList>
    </citation>
    <scope>NUCLEOTIDE SEQUENCE</scope>
    <source>
        <strain evidence="1">F0714</strain>
    </source>
</reference>
<name>A0AB37I776_9ACTN</name>
<protein>
    <submittedName>
        <fullName evidence="1">Restriction endonuclease, SacI family</fullName>
        <ecNumber evidence="1">3.1.21.-</ecNumber>
    </submittedName>
</protein>
<dbReference type="REBASE" id="468330">
    <property type="entry name" value="ApoF0714ORF2595P"/>
</dbReference>
<dbReference type="EMBL" id="CP072385">
    <property type="protein sequence ID" value="QUC11609.1"/>
    <property type="molecule type" value="Genomic_DNA"/>
</dbReference>
<dbReference type="Proteomes" id="UP000677180">
    <property type="component" value="Chromosome"/>
</dbReference>
<dbReference type="RefSeq" id="WP_014847607.1">
    <property type="nucleotide sequence ID" value="NZ_CP040007.1"/>
</dbReference>
<keyword evidence="1" id="KW-0255">Endonuclease</keyword>
<dbReference type="Pfam" id="PF09566">
    <property type="entry name" value="RE_SacI"/>
    <property type="match status" value="1"/>
</dbReference>